<proteinExistence type="predicted"/>
<comment type="caution">
    <text evidence="1">The sequence shown here is derived from an EMBL/GenBank/DDBJ whole genome shotgun (WGS) entry which is preliminary data.</text>
</comment>
<reference evidence="1 2" key="1">
    <citation type="submission" date="2021-05" db="EMBL/GenBank/DDBJ databases">
        <title>Molecular characterization for Shewanella algae harboring chromosomal blaOXA-55-like strains isolated from clinical and environment sample.</title>
        <authorList>
            <person name="Ohama Y."/>
            <person name="Aoki K."/>
            <person name="Harada S."/>
            <person name="Moriya K."/>
            <person name="Ishii Y."/>
            <person name="Tateda K."/>
        </authorList>
    </citation>
    <scope>NUCLEOTIDE SEQUENCE [LARGE SCALE GENOMIC DNA]</scope>
    <source>
        <strain evidence="1 2">LMG 23746</strain>
    </source>
</reference>
<protein>
    <submittedName>
        <fullName evidence="1">Uncharacterized protein</fullName>
    </submittedName>
</protein>
<evidence type="ECO:0000313" key="1">
    <source>
        <dbReference type="EMBL" id="GIU47870.1"/>
    </source>
</evidence>
<dbReference type="Proteomes" id="UP000761574">
    <property type="component" value="Unassembled WGS sequence"/>
</dbReference>
<dbReference type="EMBL" id="BPFB01000025">
    <property type="protein sequence ID" value="GIU47870.1"/>
    <property type="molecule type" value="Genomic_DNA"/>
</dbReference>
<name>A0ABQ4PJG5_9GAMM</name>
<evidence type="ECO:0000313" key="2">
    <source>
        <dbReference type="Proteomes" id="UP000761574"/>
    </source>
</evidence>
<sequence>MQHHADDTITTLRIPNHGLILSIDSVFDITFDLERVIARNLANNVLFFRISKQSPDKSAQTRQTFAENNCD</sequence>
<keyword evidence="2" id="KW-1185">Reference proteome</keyword>
<organism evidence="1 2">
    <name type="scientific">Shewanella algidipiscicola</name>
    <dbReference type="NCBI Taxonomy" id="614070"/>
    <lineage>
        <taxon>Bacteria</taxon>
        <taxon>Pseudomonadati</taxon>
        <taxon>Pseudomonadota</taxon>
        <taxon>Gammaproteobacteria</taxon>
        <taxon>Alteromonadales</taxon>
        <taxon>Shewanellaceae</taxon>
        <taxon>Shewanella</taxon>
    </lineage>
</organism>
<accession>A0ABQ4PJG5</accession>
<gene>
    <name evidence="1" type="ORF">TUM4630_22870</name>
</gene>